<dbReference type="InterPro" id="IPR000719">
    <property type="entry name" value="Prot_kinase_dom"/>
</dbReference>
<dbReference type="Pfam" id="PF07714">
    <property type="entry name" value="PK_Tyr_Ser-Thr"/>
    <property type="match status" value="1"/>
</dbReference>
<reference evidence="5 6" key="1">
    <citation type="journal article" date="2016" name="Mol. Biol. Evol.">
        <title>Comparative Genomics of Early-Diverging Mushroom-Forming Fungi Provides Insights into the Origins of Lignocellulose Decay Capabilities.</title>
        <authorList>
            <person name="Nagy L.G."/>
            <person name="Riley R."/>
            <person name="Tritt A."/>
            <person name="Adam C."/>
            <person name="Daum C."/>
            <person name="Floudas D."/>
            <person name="Sun H."/>
            <person name="Yadav J.S."/>
            <person name="Pangilinan J."/>
            <person name="Larsson K.H."/>
            <person name="Matsuura K."/>
            <person name="Barry K."/>
            <person name="Labutti K."/>
            <person name="Kuo R."/>
            <person name="Ohm R.A."/>
            <person name="Bhattacharya S.S."/>
            <person name="Shirouzu T."/>
            <person name="Yoshinaga Y."/>
            <person name="Martin F.M."/>
            <person name="Grigoriev I.V."/>
            <person name="Hibbett D.S."/>
        </authorList>
    </citation>
    <scope>NUCLEOTIDE SEQUENCE [LARGE SCALE GENOMIC DNA]</scope>
    <source>
        <strain evidence="5 6">HHB14362 ss-1</strain>
    </source>
</reference>
<evidence type="ECO:0000313" key="5">
    <source>
        <dbReference type="EMBL" id="KZT18665.1"/>
    </source>
</evidence>
<dbReference type="Gene3D" id="1.10.510.10">
    <property type="entry name" value="Transferase(Phosphotransferase) domain 1"/>
    <property type="match status" value="1"/>
</dbReference>
<dbReference type="PANTHER" id="PTHR44329:SF298">
    <property type="entry name" value="MIXED LINEAGE KINASE DOMAIN-LIKE PROTEIN"/>
    <property type="match status" value="1"/>
</dbReference>
<dbReference type="InterPro" id="IPR011009">
    <property type="entry name" value="Kinase-like_dom_sf"/>
</dbReference>
<sequence>MFAALTYLWNRRSQPIHELHSGESVRDATVEAPSRSKSSPRDIPNPVSTKGKEREHRWYEDEHGSERRAARAWNVMRKKRLHRFLVEILEKRTDEEILKGLGKCFAEQFVDLLISGLREGLISSPELERRAMRCLLCFTLDHGILPLSLWTPGVTTERFPRYGGGFADVYRGYLAGCPVAVKRLRLFTCDSQERKDKRERMLMREAVIWRTLNHRNILPLMGVFDEPESSRFLMISPWMENGNIVDLVASLNPRRRVIDSMLHGVASGLAYLHSRGLVHGDIRGANILVDSTLHACLTDFGLSRVADMTQTHSGTGSVRWMAPELHYPSAFGKEEPAKTQATDVFAYALLCVEVYSGQVPFYRLTDGAAILAIIRGERPVRPEDEDRPMSDNVWQRVTSYWEHQPENRPSIQLALTWDELEEPCTSQINASPPSSSSDSPTVHCYPDLAWDLEL</sequence>
<keyword evidence="5" id="KW-0808">Transferase</keyword>
<dbReference type="InterPro" id="IPR001245">
    <property type="entry name" value="Ser-Thr/Tyr_kinase_cat_dom"/>
</dbReference>
<feature type="compositionally biased region" description="Basic and acidic residues" evidence="3">
    <location>
        <begin position="20"/>
        <end position="29"/>
    </location>
</feature>
<protein>
    <submittedName>
        <fullName evidence="5">Kinase-like protein</fullName>
    </submittedName>
</protein>
<keyword evidence="1" id="KW-0547">Nucleotide-binding</keyword>
<gene>
    <name evidence="5" type="ORF">NEOLEDRAFT_126053</name>
</gene>
<keyword evidence="5" id="KW-0418">Kinase</keyword>
<evidence type="ECO:0000259" key="4">
    <source>
        <dbReference type="PROSITE" id="PS50011"/>
    </source>
</evidence>
<dbReference type="InterPro" id="IPR051681">
    <property type="entry name" value="Ser/Thr_Kinases-Pseudokinases"/>
</dbReference>
<dbReference type="PROSITE" id="PS00109">
    <property type="entry name" value="PROTEIN_KINASE_TYR"/>
    <property type="match status" value="1"/>
</dbReference>
<dbReference type="GO" id="GO:0005524">
    <property type="term" value="F:ATP binding"/>
    <property type="evidence" value="ECO:0007669"/>
    <property type="project" value="UniProtKB-KW"/>
</dbReference>
<dbReference type="SUPFAM" id="SSF56112">
    <property type="entry name" value="Protein kinase-like (PK-like)"/>
    <property type="match status" value="1"/>
</dbReference>
<dbReference type="AlphaFoldDB" id="A0A165MR74"/>
<dbReference type="STRING" id="1314782.A0A165MR74"/>
<dbReference type="GO" id="GO:0004674">
    <property type="term" value="F:protein serine/threonine kinase activity"/>
    <property type="evidence" value="ECO:0007669"/>
    <property type="project" value="TreeGrafter"/>
</dbReference>
<evidence type="ECO:0000313" key="6">
    <source>
        <dbReference type="Proteomes" id="UP000076761"/>
    </source>
</evidence>
<dbReference type="Proteomes" id="UP000076761">
    <property type="component" value="Unassembled WGS sequence"/>
</dbReference>
<keyword evidence="6" id="KW-1185">Reference proteome</keyword>
<dbReference type="OrthoDB" id="413582at2759"/>
<feature type="region of interest" description="Disordered" evidence="3">
    <location>
        <begin position="20"/>
        <end position="61"/>
    </location>
</feature>
<proteinExistence type="predicted"/>
<accession>A0A165MR74</accession>
<dbReference type="InterPro" id="IPR008266">
    <property type="entry name" value="Tyr_kinase_AS"/>
</dbReference>
<name>A0A165MR74_9AGAM</name>
<feature type="compositionally biased region" description="Basic and acidic residues" evidence="3">
    <location>
        <begin position="50"/>
        <end position="61"/>
    </location>
</feature>
<organism evidence="5 6">
    <name type="scientific">Neolentinus lepideus HHB14362 ss-1</name>
    <dbReference type="NCBI Taxonomy" id="1314782"/>
    <lineage>
        <taxon>Eukaryota</taxon>
        <taxon>Fungi</taxon>
        <taxon>Dikarya</taxon>
        <taxon>Basidiomycota</taxon>
        <taxon>Agaricomycotina</taxon>
        <taxon>Agaricomycetes</taxon>
        <taxon>Gloeophyllales</taxon>
        <taxon>Gloeophyllaceae</taxon>
        <taxon>Neolentinus</taxon>
    </lineage>
</organism>
<keyword evidence="2" id="KW-0067">ATP-binding</keyword>
<evidence type="ECO:0000256" key="2">
    <source>
        <dbReference type="ARBA" id="ARBA00022840"/>
    </source>
</evidence>
<dbReference type="PANTHER" id="PTHR44329">
    <property type="entry name" value="SERINE/THREONINE-PROTEIN KINASE TNNI3K-RELATED"/>
    <property type="match status" value="1"/>
</dbReference>
<feature type="domain" description="Protein kinase" evidence="4">
    <location>
        <begin position="155"/>
        <end position="421"/>
    </location>
</feature>
<evidence type="ECO:0000256" key="3">
    <source>
        <dbReference type="SAM" id="MobiDB-lite"/>
    </source>
</evidence>
<dbReference type="EMBL" id="KV425666">
    <property type="protein sequence ID" value="KZT18665.1"/>
    <property type="molecule type" value="Genomic_DNA"/>
</dbReference>
<dbReference type="InParanoid" id="A0A165MR74"/>
<dbReference type="PROSITE" id="PS50011">
    <property type="entry name" value="PROTEIN_KINASE_DOM"/>
    <property type="match status" value="1"/>
</dbReference>
<evidence type="ECO:0000256" key="1">
    <source>
        <dbReference type="ARBA" id="ARBA00022741"/>
    </source>
</evidence>